<dbReference type="InterPro" id="IPR019734">
    <property type="entry name" value="TPR_rpt"/>
</dbReference>
<dbReference type="SUPFAM" id="SSF48452">
    <property type="entry name" value="TPR-like"/>
    <property type="match status" value="1"/>
</dbReference>
<dbReference type="Pfam" id="PF13432">
    <property type="entry name" value="TPR_16"/>
    <property type="match status" value="1"/>
</dbReference>
<reference evidence="1" key="1">
    <citation type="submission" date="2021-09" db="EMBL/GenBank/DDBJ databases">
        <authorList>
            <person name="Wu T."/>
            <person name="Guo S.Z."/>
        </authorList>
    </citation>
    <scope>NUCLEOTIDE SEQUENCE</scope>
    <source>
        <strain evidence="1">RSS-23</strain>
    </source>
</reference>
<dbReference type="Proteomes" id="UP001430290">
    <property type="component" value="Unassembled WGS sequence"/>
</dbReference>
<gene>
    <name evidence="1" type="ORF">K7B09_04730</name>
</gene>
<dbReference type="PROSITE" id="PS51257">
    <property type="entry name" value="PROKAR_LIPOPROTEIN"/>
    <property type="match status" value="1"/>
</dbReference>
<dbReference type="Gene3D" id="1.25.40.10">
    <property type="entry name" value="Tetratricopeptide repeat domain"/>
    <property type="match status" value="1"/>
</dbReference>
<dbReference type="PANTHER" id="PTHR12558:SF33">
    <property type="entry name" value="BLL7664 PROTEIN"/>
    <property type="match status" value="1"/>
</dbReference>
<name>A0ABS7TCP2_9GAMM</name>
<evidence type="ECO:0000313" key="1">
    <source>
        <dbReference type="EMBL" id="MBZ4185630.1"/>
    </source>
</evidence>
<keyword evidence="2" id="KW-1185">Reference proteome</keyword>
<dbReference type="InterPro" id="IPR011990">
    <property type="entry name" value="TPR-like_helical_dom_sf"/>
</dbReference>
<accession>A0ABS7TCP2</accession>
<organism evidence="1 2">
    <name type="scientific">Thermomonas beijingensis</name>
    <dbReference type="NCBI Taxonomy" id="2872701"/>
    <lineage>
        <taxon>Bacteria</taxon>
        <taxon>Pseudomonadati</taxon>
        <taxon>Pseudomonadota</taxon>
        <taxon>Gammaproteobacteria</taxon>
        <taxon>Lysobacterales</taxon>
        <taxon>Lysobacteraceae</taxon>
        <taxon>Thermomonas</taxon>
    </lineage>
</organism>
<evidence type="ECO:0000313" key="2">
    <source>
        <dbReference type="Proteomes" id="UP001430290"/>
    </source>
</evidence>
<dbReference type="EMBL" id="JAIQDJ010000001">
    <property type="protein sequence ID" value="MBZ4185630.1"/>
    <property type="molecule type" value="Genomic_DNA"/>
</dbReference>
<dbReference type="SMART" id="SM00028">
    <property type="entry name" value="TPR"/>
    <property type="match status" value="4"/>
</dbReference>
<comment type="caution">
    <text evidence="1">The sequence shown here is derived from an EMBL/GenBank/DDBJ whole genome shotgun (WGS) entry which is preliminary data.</text>
</comment>
<sequence>MRQVLIVLIGLGAVLLVGCNQLERLTIVRPSAQARGYTRISPTYDVSGKKAGAKEDPAMLLAVATDLYQRGQLDGAEEMTRRALKSQPNSGDAQTLLGAIAETRGDTAAAGKAYKAAVDSAPNNGLYANNYGGWLCANGQPAQSLVWFDRALADPAYPTPAGAMANAGSCANRAGQPIQAEVKWRSALALEPQNLTALSGLAALTFARGSYLDARAFAERWLAVNPEDAAGLRLAASIEQKLGDNEAASRYLSRLQATPPGSPLVPRAQ</sequence>
<proteinExistence type="predicted"/>
<dbReference type="RefSeq" id="WP_223627301.1">
    <property type="nucleotide sequence ID" value="NZ_JAIQDJ010000001.1"/>
</dbReference>
<protein>
    <submittedName>
        <fullName evidence="1">Tetratricopeptide repeat protein</fullName>
    </submittedName>
</protein>
<dbReference type="PANTHER" id="PTHR12558">
    <property type="entry name" value="CELL DIVISION CYCLE 16,23,27"/>
    <property type="match status" value="1"/>
</dbReference>